<dbReference type="Gene3D" id="6.10.340.10">
    <property type="match status" value="1"/>
</dbReference>
<evidence type="ECO:0000256" key="3">
    <source>
        <dbReference type="PROSITE-ProRule" id="PRU00284"/>
    </source>
</evidence>
<evidence type="ECO:0000313" key="8">
    <source>
        <dbReference type="Proteomes" id="UP000183047"/>
    </source>
</evidence>
<protein>
    <submittedName>
        <fullName evidence="7">Methyl-accepting chemotaxis protein</fullName>
    </submittedName>
</protein>
<dbReference type="PROSITE" id="PS50111">
    <property type="entry name" value="CHEMOTAXIS_TRANSDUC_2"/>
    <property type="match status" value="1"/>
</dbReference>
<feature type="transmembrane region" description="Helical" evidence="4">
    <location>
        <begin position="26"/>
        <end position="46"/>
    </location>
</feature>
<dbReference type="OrthoDB" id="9762005at2"/>
<feature type="domain" description="Methyl-accepting transducer" evidence="5">
    <location>
        <begin position="395"/>
        <end position="652"/>
    </location>
</feature>
<proteinExistence type="inferred from homology"/>
<dbReference type="GO" id="GO:0016020">
    <property type="term" value="C:membrane"/>
    <property type="evidence" value="ECO:0007669"/>
    <property type="project" value="InterPro"/>
</dbReference>
<dbReference type="PANTHER" id="PTHR32089">
    <property type="entry name" value="METHYL-ACCEPTING CHEMOTAXIS PROTEIN MCPB"/>
    <property type="match status" value="1"/>
</dbReference>
<evidence type="ECO:0000259" key="5">
    <source>
        <dbReference type="PROSITE" id="PS50111"/>
    </source>
</evidence>
<evidence type="ECO:0000259" key="6">
    <source>
        <dbReference type="PROSITE" id="PS50885"/>
    </source>
</evidence>
<keyword evidence="8" id="KW-1185">Reference proteome</keyword>
<dbReference type="Gene3D" id="1.10.287.950">
    <property type="entry name" value="Methyl-accepting chemotaxis protein"/>
    <property type="match status" value="1"/>
</dbReference>
<dbReference type="SUPFAM" id="SSF58104">
    <property type="entry name" value="Methyl-accepting chemotaxis protein (MCP) signaling domain"/>
    <property type="match status" value="1"/>
</dbReference>
<dbReference type="Gene3D" id="3.30.450.20">
    <property type="entry name" value="PAS domain"/>
    <property type="match status" value="1"/>
</dbReference>
<evidence type="ECO:0000256" key="4">
    <source>
        <dbReference type="SAM" id="Phobius"/>
    </source>
</evidence>
<comment type="similarity">
    <text evidence="2">Belongs to the methyl-accepting chemotaxis (MCP) protein family.</text>
</comment>
<dbReference type="STRING" id="185008.bhn_I0153"/>
<keyword evidence="4" id="KW-0472">Membrane</keyword>
<evidence type="ECO:0000256" key="1">
    <source>
        <dbReference type="ARBA" id="ARBA00023224"/>
    </source>
</evidence>
<dbReference type="GO" id="GO:0007165">
    <property type="term" value="P:signal transduction"/>
    <property type="evidence" value="ECO:0007669"/>
    <property type="project" value="UniProtKB-KW"/>
</dbReference>
<sequence length="681" mass="71843">MAAKSNVSSKNASSNISFKDSIKTKLVSILLAVAAVPLTIAVIVSYQTSTTKAKNDALNLLSSDAKVVEGKFSTIVQQNVIALETCASAQSTIDYLKTFNQSGADKKRELILAQMDAINTNINDGNKNCILSISTGDQLIRTDRKDFTNIADRAYFQECWANKAIAVSEIVISKAAGNRIVIIIVPVIDPSSGEMIGSLQRSFDLAVLHEFLADNVKNGYILDKAGTVAAHSQFEITPEDEPIVHTDEEYMTSTLSANTFNSVIDGKPTYTSWIKEPTTGFVVAVSETNSEIMGPAIRSALTVIIIGIILLVIAIILSLMMAKSFTDPIAAVNTSLGALADGRFVKVEKFDKRNDEFGTISKATNSVIGTLDEIVGHIKESASSVGVSSEELSDMANQISQTAEDVSNAVQEIATGATQQADEIQSATDNVGRIGDAVNDVQNSTNNLSGLAGKMKEASEVSSKSLTLLQTSSVEMTSKIDDIAKTIQATQDAVDNISEKVEGITSIATQTNLLSLNASIEAARAGEAGKGFAVVAEEIGKLADDSKAMADDIMREMSTLLEQSKAAVAAAEDVKSGNNEQQIAIGETLDAVNGMLQDIGSTVGGVQNISNGADTCATSKNAVVDTMSALSAISEENAASSEETGASMQELSATVTTLACSADNLKDIAEQLNEEMKFFKS</sequence>
<dbReference type="PROSITE" id="PS50885">
    <property type="entry name" value="HAMP"/>
    <property type="match status" value="1"/>
</dbReference>
<dbReference type="PANTHER" id="PTHR32089:SF112">
    <property type="entry name" value="LYSOZYME-LIKE PROTEIN-RELATED"/>
    <property type="match status" value="1"/>
</dbReference>
<dbReference type="EMBL" id="FMUR01000020">
    <property type="protein sequence ID" value="SCY49507.1"/>
    <property type="molecule type" value="Genomic_DNA"/>
</dbReference>
<name>A0A1G5GDV7_9FIRM</name>
<feature type="domain" description="HAMP" evidence="6">
    <location>
        <begin position="323"/>
        <end position="376"/>
    </location>
</feature>
<evidence type="ECO:0000313" key="7">
    <source>
        <dbReference type="EMBL" id="SCY49507.1"/>
    </source>
</evidence>
<keyword evidence="4" id="KW-0812">Transmembrane</keyword>
<feature type="transmembrane region" description="Helical" evidence="4">
    <location>
        <begin position="300"/>
        <end position="322"/>
    </location>
</feature>
<dbReference type="InterPro" id="IPR004089">
    <property type="entry name" value="MCPsignal_dom"/>
</dbReference>
<evidence type="ECO:0000256" key="2">
    <source>
        <dbReference type="ARBA" id="ARBA00029447"/>
    </source>
</evidence>
<organism evidence="7 8">
    <name type="scientific">Butyrivibrio hungatei</name>
    <dbReference type="NCBI Taxonomy" id="185008"/>
    <lineage>
        <taxon>Bacteria</taxon>
        <taxon>Bacillati</taxon>
        <taxon>Bacillota</taxon>
        <taxon>Clostridia</taxon>
        <taxon>Lachnospirales</taxon>
        <taxon>Lachnospiraceae</taxon>
        <taxon>Butyrivibrio</taxon>
    </lineage>
</organism>
<dbReference type="RefSeq" id="WP_074463225.1">
    <property type="nucleotide sequence ID" value="NZ_FMUR01000020.1"/>
</dbReference>
<keyword evidence="4" id="KW-1133">Transmembrane helix</keyword>
<dbReference type="SMART" id="SM00283">
    <property type="entry name" value="MA"/>
    <property type="match status" value="1"/>
</dbReference>
<keyword evidence="1 3" id="KW-0807">Transducer</keyword>
<accession>A0A1G5GDV7</accession>
<dbReference type="AlphaFoldDB" id="A0A1G5GDV7"/>
<gene>
    <name evidence="7" type="ORF">SAMN02910451_02819</name>
</gene>
<dbReference type="Pfam" id="PF00015">
    <property type="entry name" value="MCPsignal"/>
    <property type="match status" value="1"/>
</dbReference>
<dbReference type="Proteomes" id="UP000183047">
    <property type="component" value="Unassembled WGS sequence"/>
</dbReference>
<reference evidence="8" key="1">
    <citation type="submission" date="2016-10" db="EMBL/GenBank/DDBJ databases">
        <authorList>
            <person name="Varghese N."/>
            <person name="Submissions S."/>
        </authorList>
    </citation>
    <scope>NUCLEOTIDE SEQUENCE [LARGE SCALE GENOMIC DNA]</scope>
    <source>
        <strain evidence="8">XBD2006</strain>
    </source>
</reference>
<dbReference type="InterPro" id="IPR003660">
    <property type="entry name" value="HAMP_dom"/>
</dbReference>